<dbReference type="SMART" id="SM00052">
    <property type="entry name" value="EAL"/>
    <property type="match status" value="1"/>
</dbReference>
<feature type="domain" description="EAL" evidence="1">
    <location>
        <begin position="55"/>
        <end position="309"/>
    </location>
</feature>
<dbReference type="PANTHER" id="PTHR33121">
    <property type="entry name" value="CYCLIC DI-GMP PHOSPHODIESTERASE PDEF"/>
    <property type="match status" value="1"/>
</dbReference>
<dbReference type="Proteomes" id="UP000002770">
    <property type="component" value="Unassembled WGS sequence"/>
</dbReference>
<dbReference type="InterPro" id="IPR001633">
    <property type="entry name" value="EAL_dom"/>
</dbReference>
<accession>G9EUQ7</accession>
<gene>
    <name evidence="2" type="ORF">LDG_9056</name>
</gene>
<protein>
    <recommendedName>
        <fullName evidence="1">EAL domain-containing protein</fullName>
    </recommendedName>
</protein>
<keyword evidence="3" id="KW-1185">Reference proteome</keyword>
<dbReference type="EMBL" id="JH413850">
    <property type="protein sequence ID" value="EHL29057.1"/>
    <property type="molecule type" value="Genomic_DNA"/>
</dbReference>
<name>G9EUQ7_9GAMM</name>
<dbReference type="CDD" id="cd01948">
    <property type="entry name" value="EAL"/>
    <property type="match status" value="1"/>
</dbReference>
<dbReference type="Gene3D" id="3.20.20.450">
    <property type="entry name" value="EAL domain"/>
    <property type="match status" value="1"/>
</dbReference>
<reference evidence="2 3" key="1">
    <citation type="journal article" date="2011" name="BMC Genomics">
        <title>Insight into cross-talk between intra-amoebal pathogens.</title>
        <authorList>
            <person name="Gimenez G."/>
            <person name="Bertelli C."/>
            <person name="Moliner C."/>
            <person name="Robert C."/>
            <person name="Raoult D."/>
            <person name="Fournier P.E."/>
            <person name="Greub G."/>
        </authorList>
    </citation>
    <scope>NUCLEOTIDE SEQUENCE [LARGE SCALE GENOMIC DNA]</scope>
    <source>
        <strain evidence="2 3">LLAP12</strain>
    </source>
</reference>
<dbReference type="HOGENOM" id="CLU_000445_131_0_6"/>
<sequence length="310" mass="36101">MVFLLCSVVTWYNTINNIHSAFFNQPWYNQILLGIDILVISSCLYCLVKNFLQKHHSLQWSIRKAIKREQFYPVYQPVFNEKLTNYSGAEVLLRWRSNHNKIIMPDLFIEEAETTGLIIPITLQIIKIAFKETKSILKADPQFHLSFNICALHFTDPVFFDKFYGLLVDYSINPNQILLEITERDLLDENNEVYIKKMQELREKGFSLAIDDYGTGHASINYLQYFPFNYLKIDKLFIHAIGTKAITESLNDAIIDLAKKINLIIIAEGVETKEQINYLLKNGIQLLQGWYFSKALPIDQLKNLLHGEKK</sequence>
<dbReference type="AlphaFoldDB" id="G9EUQ7"/>
<dbReference type="InterPro" id="IPR035919">
    <property type="entry name" value="EAL_sf"/>
</dbReference>
<dbReference type="FunCoup" id="G9EUQ7">
    <property type="interactions" value="29"/>
</dbReference>
<dbReference type="Pfam" id="PF00563">
    <property type="entry name" value="EAL"/>
    <property type="match status" value="1"/>
</dbReference>
<dbReference type="SUPFAM" id="SSF141868">
    <property type="entry name" value="EAL domain-like"/>
    <property type="match status" value="1"/>
</dbReference>
<proteinExistence type="predicted"/>
<organism evidence="2 3">
    <name type="scientific">Legionella drancourtii LLAP12</name>
    <dbReference type="NCBI Taxonomy" id="658187"/>
    <lineage>
        <taxon>Bacteria</taxon>
        <taxon>Pseudomonadati</taxon>
        <taxon>Pseudomonadota</taxon>
        <taxon>Gammaproteobacteria</taxon>
        <taxon>Legionellales</taxon>
        <taxon>Legionellaceae</taxon>
        <taxon>Legionella</taxon>
    </lineage>
</organism>
<evidence type="ECO:0000259" key="1">
    <source>
        <dbReference type="PROSITE" id="PS50883"/>
    </source>
</evidence>
<dbReference type="InParanoid" id="G9EUQ7"/>
<dbReference type="InterPro" id="IPR050706">
    <property type="entry name" value="Cyclic-di-GMP_PDE-like"/>
</dbReference>
<evidence type="ECO:0000313" key="3">
    <source>
        <dbReference type="Proteomes" id="UP000002770"/>
    </source>
</evidence>
<dbReference type="PANTHER" id="PTHR33121:SF73">
    <property type="entry name" value="CYCLIC DI-GMP PHOSPHODIESTERASE PDEN-RELATED"/>
    <property type="match status" value="1"/>
</dbReference>
<dbReference type="GO" id="GO:0071111">
    <property type="term" value="F:cyclic-guanylate-specific phosphodiesterase activity"/>
    <property type="evidence" value="ECO:0007669"/>
    <property type="project" value="InterPro"/>
</dbReference>
<dbReference type="eggNOG" id="COG4943">
    <property type="taxonomic scope" value="Bacteria"/>
</dbReference>
<evidence type="ECO:0000313" key="2">
    <source>
        <dbReference type="EMBL" id="EHL29057.1"/>
    </source>
</evidence>
<dbReference type="PROSITE" id="PS50883">
    <property type="entry name" value="EAL"/>
    <property type="match status" value="1"/>
</dbReference>
<dbReference type="STRING" id="658187.LDG_9056"/>